<evidence type="ECO:0000313" key="11">
    <source>
        <dbReference type="Proteomes" id="UP000023795"/>
    </source>
</evidence>
<evidence type="ECO:0000313" key="10">
    <source>
        <dbReference type="EMBL" id="ELA08571.1"/>
    </source>
</evidence>
<name>L2F748_9GAMM</name>
<reference evidence="10 11" key="1">
    <citation type="journal article" date="2013" name="Genome Announc.">
        <title>Genome Sequence of Moraxella macacae 0408225, a Novel Bacterial Species Isolated from a Cynomolgus Macaque with Epistaxis.</title>
        <authorList>
            <person name="Ladner J.T."/>
            <person name="Whitehouse C.A."/>
            <person name="Koroleva G.I."/>
            <person name="Palacios G.F."/>
        </authorList>
    </citation>
    <scope>NUCLEOTIDE SEQUENCE [LARGE SCALE GENOMIC DNA]</scope>
    <source>
        <strain evidence="10 11">0408225</strain>
    </source>
</reference>
<dbReference type="GO" id="GO:0005886">
    <property type="term" value="C:plasma membrane"/>
    <property type="evidence" value="ECO:0007669"/>
    <property type="project" value="TreeGrafter"/>
</dbReference>
<feature type="transmembrane region" description="Helical" evidence="7">
    <location>
        <begin position="113"/>
        <end position="130"/>
    </location>
</feature>
<keyword evidence="7" id="KW-1133">Transmembrane helix</keyword>
<keyword evidence="7" id="KW-0812">Transmembrane</keyword>
<keyword evidence="6" id="KW-0175">Coiled coil</keyword>
<accession>L2F748</accession>
<keyword evidence="11" id="KW-1185">Reference proteome</keyword>
<dbReference type="InterPro" id="IPR019734">
    <property type="entry name" value="TPR_rpt"/>
</dbReference>
<dbReference type="STRING" id="1230338.MOMA_08416"/>
<evidence type="ECO:0000256" key="2">
    <source>
        <dbReference type="ARBA" id="ARBA00022737"/>
    </source>
</evidence>
<dbReference type="InterPro" id="IPR011990">
    <property type="entry name" value="TPR-like_helical_dom_sf"/>
</dbReference>
<dbReference type="SUPFAM" id="SSF48452">
    <property type="entry name" value="TPR-like"/>
    <property type="match status" value="1"/>
</dbReference>
<evidence type="ECO:0000256" key="5">
    <source>
        <dbReference type="PROSITE-ProRule" id="PRU00339"/>
    </source>
</evidence>
<evidence type="ECO:0000256" key="1">
    <source>
        <dbReference type="ARBA" id="ARBA00004196"/>
    </source>
</evidence>
<feature type="coiled-coil region" evidence="6">
    <location>
        <begin position="51"/>
        <end position="78"/>
    </location>
</feature>
<keyword evidence="4 5" id="KW-0802">TPR repeat</keyword>
<dbReference type="Gene3D" id="1.25.40.10">
    <property type="entry name" value="Tetratricopeptide repeat domain"/>
    <property type="match status" value="1"/>
</dbReference>
<comment type="subcellular location">
    <subcellularLocation>
        <location evidence="1">Cell envelope</location>
    </subcellularLocation>
</comment>
<feature type="domain" description="Cytochrome c-type biogenesis protein H Ig-like" evidence="8">
    <location>
        <begin position="320"/>
        <end position="430"/>
    </location>
</feature>
<gene>
    <name evidence="10" type="ORF">MOMA_08416</name>
</gene>
<dbReference type="InterPro" id="IPR056412">
    <property type="entry name" value="Ig_CycH"/>
</dbReference>
<dbReference type="PANTHER" id="PTHR47870:SF1">
    <property type="entry name" value="CYTOCHROME C-TYPE BIOGENESIS PROTEIN CCMH"/>
    <property type="match status" value="1"/>
</dbReference>
<protein>
    <submittedName>
        <fullName evidence="10">Cytochrome c biogenesis factor-like protein</fullName>
    </submittedName>
</protein>
<evidence type="ECO:0000259" key="9">
    <source>
        <dbReference type="Pfam" id="PF23914"/>
    </source>
</evidence>
<proteinExistence type="predicted"/>
<dbReference type="InterPro" id="IPR056413">
    <property type="entry name" value="TPR_CcmH_CycH"/>
</dbReference>
<dbReference type="PANTHER" id="PTHR47870">
    <property type="entry name" value="CYTOCHROME C-TYPE BIOGENESIS PROTEIN CCMH"/>
    <property type="match status" value="1"/>
</dbReference>
<evidence type="ECO:0000256" key="3">
    <source>
        <dbReference type="ARBA" id="ARBA00022748"/>
    </source>
</evidence>
<organism evidence="10 11">
    <name type="scientific">Moraxella macacae 0408225</name>
    <dbReference type="NCBI Taxonomy" id="1230338"/>
    <lineage>
        <taxon>Bacteria</taxon>
        <taxon>Pseudomonadati</taxon>
        <taxon>Pseudomonadota</taxon>
        <taxon>Gammaproteobacteria</taxon>
        <taxon>Moraxellales</taxon>
        <taxon>Moraxellaceae</taxon>
        <taxon>Moraxella</taxon>
    </lineage>
</organism>
<feature type="repeat" description="TPR" evidence="5">
    <location>
        <begin position="187"/>
        <end position="220"/>
    </location>
</feature>
<dbReference type="NCBIfam" id="TIGR03142">
    <property type="entry name" value="cytochro_ccmI"/>
    <property type="match status" value="1"/>
</dbReference>
<dbReference type="GO" id="GO:0030313">
    <property type="term" value="C:cell envelope"/>
    <property type="evidence" value="ECO:0007669"/>
    <property type="project" value="UniProtKB-SubCell"/>
</dbReference>
<keyword evidence="2" id="KW-0677">Repeat</keyword>
<dbReference type="Proteomes" id="UP000023795">
    <property type="component" value="Unassembled WGS sequence"/>
</dbReference>
<dbReference type="InterPro" id="IPR017560">
    <property type="entry name" value="Cyt_c_biogenesis_CcmI"/>
</dbReference>
<evidence type="ECO:0000256" key="6">
    <source>
        <dbReference type="SAM" id="Coils"/>
    </source>
</evidence>
<sequence length="433" mass="48321">MPTFVVFIVCAIVMVLVLAVIALWPWFGNLSTNLAKSAQNNQEQNNQEQDNQLLTLNIDVFKQRLAELEEDFLQQQIDKITYDSQKLALERQLLDIDETLNAHRFIPNAKSRLIFIIWIPCLVAMAYYLIADRSETFKLWQAQDSMGKVADDLLTGAIQTPPESVSKNLLGFVNTLQTNVHHHATDPMRWFRMSQVYAMFEASEQSIESLARAYRLQPDDEQIALAYAQSSFFGQGGMLNTESRQILTNLLKQNPKHQGAQMLMAMGEMREGNYDSARNWVQLLKTDILARSGDHSQAIQSLNELEQNINEQQAKSKQAVEIKVSITPEILGRVKKGDTLFVSIRAAQGGIPVAAKKLSADALTKDGLTIKISDNDSIMPTERLSQALNAKKPLLVTARISTSGDATAQKGDLQSSPVVLQPKGVTVMIDKVH</sequence>
<keyword evidence="7" id="KW-0472">Membrane</keyword>
<feature type="coiled-coil region" evidence="6">
    <location>
        <begin position="295"/>
        <end position="322"/>
    </location>
</feature>
<dbReference type="OrthoDB" id="9776053at2"/>
<dbReference type="Pfam" id="PF23892">
    <property type="entry name" value="Ig_CycH"/>
    <property type="match status" value="1"/>
</dbReference>
<comment type="caution">
    <text evidence="10">The sequence shown here is derived from an EMBL/GenBank/DDBJ whole genome shotgun (WGS) entry which is preliminary data.</text>
</comment>
<dbReference type="GO" id="GO:0017004">
    <property type="term" value="P:cytochrome complex assembly"/>
    <property type="evidence" value="ECO:0007669"/>
    <property type="project" value="UniProtKB-KW"/>
</dbReference>
<evidence type="ECO:0000259" key="8">
    <source>
        <dbReference type="Pfam" id="PF23892"/>
    </source>
</evidence>
<dbReference type="PATRIC" id="fig|1230338.3.peg.1802"/>
<keyword evidence="3" id="KW-0201">Cytochrome c-type biogenesis</keyword>
<dbReference type="InterPro" id="IPR051263">
    <property type="entry name" value="C-type_cytochrome_biogenesis"/>
</dbReference>
<evidence type="ECO:0000256" key="4">
    <source>
        <dbReference type="ARBA" id="ARBA00022803"/>
    </source>
</evidence>
<evidence type="ECO:0000256" key="7">
    <source>
        <dbReference type="SAM" id="Phobius"/>
    </source>
</evidence>
<dbReference type="Pfam" id="PF23914">
    <property type="entry name" value="TPR_CcmH_CycH"/>
    <property type="match status" value="1"/>
</dbReference>
<dbReference type="RefSeq" id="WP_009502129.1">
    <property type="nucleotide sequence ID" value="NZ_ANIN01000002.1"/>
</dbReference>
<dbReference type="PROSITE" id="PS50005">
    <property type="entry name" value="TPR"/>
    <property type="match status" value="1"/>
</dbReference>
<dbReference type="EMBL" id="ANIN01000002">
    <property type="protein sequence ID" value="ELA08571.1"/>
    <property type="molecule type" value="Genomic_DNA"/>
</dbReference>
<dbReference type="AlphaFoldDB" id="L2F748"/>
<feature type="transmembrane region" description="Helical" evidence="7">
    <location>
        <begin position="6"/>
        <end position="27"/>
    </location>
</feature>
<dbReference type="eggNOG" id="COG4235">
    <property type="taxonomic scope" value="Bacteria"/>
</dbReference>
<feature type="domain" description="Cytochrome c-type biogenesis protein H TPR" evidence="9">
    <location>
        <begin position="169"/>
        <end position="285"/>
    </location>
</feature>